<name>A0ABV3K0A1_STRON</name>
<dbReference type="Gene3D" id="1.10.260.40">
    <property type="entry name" value="lambda repressor-like DNA-binding domains"/>
    <property type="match status" value="1"/>
</dbReference>
<dbReference type="InterPro" id="IPR001387">
    <property type="entry name" value="Cro/C1-type_HTH"/>
</dbReference>
<dbReference type="PROSITE" id="PS50943">
    <property type="entry name" value="HTH_CROC1"/>
    <property type="match status" value="1"/>
</dbReference>
<feature type="domain" description="HTH cro/C1-type" evidence="2">
    <location>
        <begin position="57"/>
        <end position="108"/>
    </location>
</feature>
<keyword evidence="4" id="KW-1185">Reference proteome</keyword>
<dbReference type="Proteomes" id="UP001552594">
    <property type="component" value="Unassembled WGS sequence"/>
</dbReference>
<evidence type="ECO:0000313" key="4">
    <source>
        <dbReference type="Proteomes" id="UP001552594"/>
    </source>
</evidence>
<accession>A0ABV3K0A1</accession>
<reference evidence="3 4" key="1">
    <citation type="submission" date="2024-06" db="EMBL/GenBank/DDBJ databases">
        <title>The Natural Products Discovery Center: Release of the First 8490 Sequenced Strains for Exploring Actinobacteria Biosynthetic Diversity.</title>
        <authorList>
            <person name="Kalkreuter E."/>
            <person name="Kautsar S.A."/>
            <person name="Yang D."/>
            <person name="Bader C.D."/>
            <person name="Teijaro C.N."/>
            <person name="Fluegel L."/>
            <person name="Davis C.M."/>
            <person name="Simpson J.R."/>
            <person name="Lauterbach L."/>
            <person name="Steele A.D."/>
            <person name="Gui C."/>
            <person name="Meng S."/>
            <person name="Li G."/>
            <person name="Viehrig K."/>
            <person name="Ye F."/>
            <person name="Su P."/>
            <person name="Kiefer A.F."/>
            <person name="Nichols A."/>
            <person name="Cepeda A.J."/>
            <person name="Yan W."/>
            <person name="Fan B."/>
            <person name="Jiang Y."/>
            <person name="Adhikari A."/>
            <person name="Zheng C.-J."/>
            <person name="Schuster L."/>
            <person name="Cowan T.M."/>
            <person name="Smanski M.J."/>
            <person name="Chevrette M.G."/>
            <person name="De Carvalho L.P.S."/>
            <person name="Shen B."/>
        </authorList>
    </citation>
    <scope>NUCLEOTIDE SEQUENCE [LARGE SCALE GENOMIC DNA]</scope>
    <source>
        <strain evidence="3 4">NPDC052347</strain>
    </source>
</reference>
<dbReference type="EMBL" id="JBFAUK010000014">
    <property type="protein sequence ID" value="MEV5508567.1"/>
    <property type="molecule type" value="Genomic_DNA"/>
</dbReference>
<evidence type="ECO:0000313" key="3">
    <source>
        <dbReference type="EMBL" id="MEV5508567.1"/>
    </source>
</evidence>
<feature type="region of interest" description="Disordered" evidence="1">
    <location>
        <begin position="13"/>
        <end position="40"/>
    </location>
</feature>
<dbReference type="SUPFAM" id="SSF47413">
    <property type="entry name" value="lambda repressor-like DNA-binding domains"/>
    <property type="match status" value="1"/>
</dbReference>
<dbReference type="InterPro" id="IPR010982">
    <property type="entry name" value="Lambda_DNA-bd_dom_sf"/>
</dbReference>
<evidence type="ECO:0000259" key="2">
    <source>
        <dbReference type="PROSITE" id="PS50943"/>
    </source>
</evidence>
<organism evidence="3 4">
    <name type="scientific">Streptomyces orinoci</name>
    <name type="common">Streptoverticillium orinoci</name>
    <dbReference type="NCBI Taxonomy" id="67339"/>
    <lineage>
        <taxon>Bacteria</taxon>
        <taxon>Bacillati</taxon>
        <taxon>Actinomycetota</taxon>
        <taxon>Actinomycetes</taxon>
        <taxon>Kitasatosporales</taxon>
        <taxon>Streptomycetaceae</taxon>
        <taxon>Streptomyces</taxon>
    </lineage>
</organism>
<dbReference type="Pfam" id="PF01381">
    <property type="entry name" value="HTH_3"/>
    <property type="match status" value="1"/>
</dbReference>
<evidence type="ECO:0000256" key="1">
    <source>
        <dbReference type="SAM" id="MobiDB-lite"/>
    </source>
</evidence>
<dbReference type="RefSeq" id="WP_241561063.1">
    <property type="nucleotide sequence ID" value="NZ_JBFAUK010000014.1"/>
</dbReference>
<proteinExistence type="predicted"/>
<comment type="caution">
    <text evidence="3">The sequence shown here is derived from an EMBL/GenBank/DDBJ whole genome shotgun (WGS) entry which is preliminary data.</text>
</comment>
<protein>
    <submittedName>
        <fullName evidence="3">Helix-turn-helix transcriptional regulator</fullName>
    </submittedName>
</protein>
<sequence>MIDFNGKDGAWMVGGRARARPPRQMTHDPEAWPDVSSADAGAADAGAEAVRQIARHLARAMDERRLSLRAAAAGSGVNRQAIADLLAGKSWPDVATIARLTAFTGVHLWPTGPVTVRKSKQ</sequence>
<gene>
    <name evidence="3" type="ORF">AB0L16_19220</name>
</gene>